<dbReference type="EC" id="2.3.1.20" evidence="4"/>
<evidence type="ECO:0000313" key="10">
    <source>
        <dbReference type="EMBL" id="GAA3027644.1"/>
    </source>
</evidence>
<evidence type="ECO:0000256" key="6">
    <source>
        <dbReference type="ARBA" id="ARBA00023315"/>
    </source>
</evidence>
<comment type="similarity">
    <text evidence="2">Belongs to the mycobacterial A85 antigen family.</text>
</comment>
<dbReference type="EC" id="2.3.1.122" evidence="3"/>
<reference evidence="11" key="1">
    <citation type="journal article" date="2019" name="Int. J. Syst. Evol. Microbiol.">
        <title>The Global Catalogue of Microorganisms (GCM) 10K type strain sequencing project: providing services to taxonomists for standard genome sequencing and annotation.</title>
        <authorList>
            <consortium name="The Broad Institute Genomics Platform"/>
            <consortium name="The Broad Institute Genome Sequencing Center for Infectious Disease"/>
            <person name="Wu L."/>
            <person name="Ma J."/>
        </authorList>
    </citation>
    <scope>NUCLEOTIDE SEQUENCE [LARGE SCALE GENOMIC DNA]</scope>
    <source>
        <strain evidence="11">JCM 14234</strain>
    </source>
</reference>
<name>A0ABP6KZ96_9ACTN</name>
<organism evidence="10 11">
    <name type="scientific">Gordonia defluvii</name>
    <dbReference type="NCBI Taxonomy" id="283718"/>
    <lineage>
        <taxon>Bacteria</taxon>
        <taxon>Bacillati</taxon>
        <taxon>Actinomycetota</taxon>
        <taxon>Actinomycetes</taxon>
        <taxon>Mycobacteriales</taxon>
        <taxon>Gordoniaceae</taxon>
        <taxon>Gordonia</taxon>
    </lineage>
</organism>
<dbReference type="InterPro" id="IPR000801">
    <property type="entry name" value="Esterase-like"/>
</dbReference>
<dbReference type="InterPro" id="IPR050583">
    <property type="entry name" value="Mycobacterial_A85_antigen"/>
</dbReference>
<sequence length="324" mass="34401">MTAISPTPEPPAGATADDAASVRLVSRRSALLGGLGVAALAGISACSTTETTKPAAAEQELGDKGQADDVLPTETQDSRPVPGPPIITGSFASAKMLGRPTRWAVARPNGVTGKLPVVVVLHALNTNERTIFNRKLQMQNVLQAYVEDGNPPFALAAVDGTTNYWHRRLNGADAGAMVLDEFLPMLAGNPELNLSTERIGFYGWSMGGFGALRLAALVGAPRVAAVSVSSPALWADPHAYPPRAFDSFEDYQGNSLFGQQNAFAKIPLMITIGSSDQFFTYTRQWAANLHPPAAFGSGAGGHSNRYWRSVMPDHVMFLGRNLAR</sequence>
<evidence type="ECO:0000256" key="4">
    <source>
        <dbReference type="ARBA" id="ARBA00013244"/>
    </source>
</evidence>
<evidence type="ECO:0000256" key="9">
    <source>
        <dbReference type="SAM" id="MobiDB-lite"/>
    </source>
</evidence>
<keyword evidence="11" id="KW-1185">Reference proteome</keyword>
<protein>
    <recommendedName>
        <fullName evidence="7">Acyl-CoA:diacylglycerol acyltransferase</fullName>
        <ecNumber evidence="3">2.3.1.122</ecNumber>
        <ecNumber evidence="4">2.3.1.20</ecNumber>
    </recommendedName>
</protein>
<evidence type="ECO:0000256" key="3">
    <source>
        <dbReference type="ARBA" id="ARBA00012820"/>
    </source>
</evidence>
<accession>A0ABP6KZ96</accession>
<comment type="catalytic activity">
    <reaction evidence="8">
        <text>an acyl-CoA + a 1,2-diacyl-sn-glycerol = a triacyl-sn-glycerol + CoA</text>
        <dbReference type="Rhea" id="RHEA:10868"/>
        <dbReference type="ChEBI" id="CHEBI:17815"/>
        <dbReference type="ChEBI" id="CHEBI:57287"/>
        <dbReference type="ChEBI" id="CHEBI:58342"/>
        <dbReference type="ChEBI" id="CHEBI:64615"/>
        <dbReference type="EC" id="2.3.1.20"/>
    </reaction>
</comment>
<proteinExistence type="inferred from homology"/>
<dbReference type="InterPro" id="IPR006311">
    <property type="entry name" value="TAT_signal"/>
</dbReference>
<dbReference type="EMBL" id="BAAAVS010000011">
    <property type="protein sequence ID" value="GAA3027644.1"/>
    <property type="molecule type" value="Genomic_DNA"/>
</dbReference>
<evidence type="ECO:0000256" key="5">
    <source>
        <dbReference type="ARBA" id="ARBA00022679"/>
    </source>
</evidence>
<feature type="region of interest" description="Disordered" evidence="9">
    <location>
        <begin position="51"/>
        <end position="85"/>
    </location>
</feature>
<dbReference type="RefSeq" id="WP_290704607.1">
    <property type="nucleotide sequence ID" value="NZ_BAAAVS010000011.1"/>
</dbReference>
<dbReference type="GO" id="GO:0016787">
    <property type="term" value="F:hydrolase activity"/>
    <property type="evidence" value="ECO:0007669"/>
    <property type="project" value="UniProtKB-KW"/>
</dbReference>
<dbReference type="InterPro" id="IPR029058">
    <property type="entry name" value="AB_hydrolase_fold"/>
</dbReference>
<dbReference type="Pfam" id="PF00756">
    <property type="entry name" value="Esterase"/>
    <property type="match status" value="1"/>
</dbReference>
<dbReference type="PANTHER" id="PTHR48098:SF1">
    <property type="entry name" value="DIACYLGLYCEROL ACYLTRANSFERASE_MYCOLYLTRANSFERASE AG85A"/>
    <property type="match status" value="1"/>
</dbReference>
<evidence type="ECO:0000256" key="1">
    <source>
        <dbReference type="ARBA" id="ARBA00000697"/>
    </source>
</evidence>
<gene>
    <name evidence="10" type="ORF">GCM10010528_06820</name>
</gene>
<dbReference type="PANTHER" id="PTHR48098">
    <property type="entry name" value="ENTEROCHELIN ESTERASE-RELATED"/>
    <property type="match status" value="1"/>
</dbReference>
<comment type="caution">
    <text evidence="10">The sequence shown here is derived from an EMBL/GenBank/DDBJ whole genome shotgun (WGS) entry which is preliminary data.</text>
</comment>
<keyword evidence="5" id="KW-0808">Transferase</keyword>
<keyword evidence="10" id="KW-0378">Hydrolase</keyword>
<evidence type="ECO:0000256" key="7">
    <source>
        <dbReference type="ARBA" id="ARBA00032572"/>
    </source>
</evidence>
<comment type="catalytic activity">
    <reaction evidence="1">
        <text>2 alpha,alpha'-trehalose 6-mycolate = alpha,alpha'-trehalose 6,6'-bismycolate + alpha,alpha-trehalose</text>
        <dbReference type="Rhea" id="RHEA:23472"/>
        <dbReference type="ChEBI" id="CHEBI:16551"/>
        <dbReference type="ChEBI" id="CHEBI:18195"/>
        <dbReference type="ChEBI" id="CHEBI:18234"/>
        <dbReference type="EC" id="2.3.1.122"/>
    </reaction>
</comment>
<dbReference type="SUPFAM" id="SSF53474">
    <property type="entry name" value="alpha/beta-Hydrolases"/>
    <property type="match status" value="1"/>
</dbReference>
<dbReference type="Proteomes" id="UP001501035">
    <property type="component" value="Unassembled WGS sequence"/>
</dbReference>
<evidence type="ECO:0000256" key="8">
    <source>
        <dbReference type="ARBA" id="ARBA00048109"/>
    </source>
</evidence>
<evidence type="ECO:0000313" key="11">
    <source>
        <dbReference type="Proteomes" id="UP001501035"/>
    </source>
</evidence>
<dbReference type="PROSITE" id="PS51318">
    <property type="entry name" value="TAT"/>
    <property type="match status" value="1"/>
</dbReference>
<evidence type="ECO:0000256" key="2">
    <source>
        <dbReference type="ARBA" id="ARBA00005874"/>
    </source>
</evidence>
<dbReference type="Gene3D" id="3.40.50.1820">
    <property type="entry name" value="alpha/beta hydrolase"/>
    <property type="match status" value="1"/>
</dbReference>
<keyword evidence="6" id="KW-0012">Acyltransferase</keyword>